<dbReference type="RefSeq" id="WP_068712222.1">
    <property type="nucleotide sequence ID" value="NZ_LSZP01000044.1"/>
</dbReference>
<proteinExistence type="predicted"/>
<gene>
    <name evidence="1" type="ORF">AXK12_05890</name>
</gene>
<comment type="caution">
    <text evidence="1">The sequence shown here is derived from an EMBL/GenBank/DDBJ whole genome shotgun (WGS) entry which is preliminary data.</text>
</comment>
<keyword evidence="2" id="KW-1185">Reference proteome</keyword>
<dbReference type="InterPro" id="IPR043129">
    <property type="entry name" value="ATPase_NBD"/>
</dbReference>
<evidence type="ECO:0000313" key="2">
    <source>
        <dbReference type="Proteomes" id="UP000071392"/>
    </source>
</evidence>
<dbReference type="PANTHER" id="PTHR18964:SF146">
    <property type="entry name" value="POLYPHOSPHATE GLUCOKINASE"/>
    <property type="match status" value="1"/>
</dbReference>
<keyword evidence="1" id="KW-0808">Transferase</keyword>
<dbReference type="AlphaFoldDB" id="A0A139SL62"/>
<dbReference type="PANTHER" id="PTHR18964">
    <property type="entry name" value="ROK (REPRESSOR, ORF, KINASE) FAMILY"/>
    <property type="match status" value="1"/>
</dbReference>
<dbReference type="NCBIfam" id="NF045942">
    <property type="entry name" value="PolPhglucPhase"/>
    <property type="match status" value="1"/>
</dbReference>
<dbReference type="InterPro" id="IPR000600">
    <property type="entry name" value="ROK"/>
</dbReference>
<organism evidence="1 2">
    <name type="scientific">Cephaloticoccus capnophilus</name>
    <dbReference type="NCBI Taxonomy" id="1548208"/>
    <lineage>
        <taxon>Bacteria</taxon>
        <taxon>Pseudomonadati</taxon>
        <taxon>Verrucomicrobiota</taxon>
        <taxon>Opitutia</taxon>
        <taxon>Opitutales</taxon>
        <taxon>Opitutaceae</taxon>
        <taxon>Cephaloticoccus</taxon>
    </lineage>
</organism>
<dbReference type="Pfam" id="PF00480">
    <property type="entry name" value="ROK"/>
    <property type="match status" value="1"/>
</dbReference>
<evidence type="ECO:0000313" key="1">
    <source>
        <dbReference type="EMBL" id="KXU35230.1"/>
    </source>
</evidence>
<dbReference type="SUPFAM" id="SSF53067">
    <property type="entry name" value="Actin-like ATPase domain"/>
    <property type="match status" value="1"/>
</dbReference>
<sequence>MNTILGIDIGGSALKGAPVDLVSGKLLTEREKLETADKLSPEAMAEAVAEMVRRFDWRGPVGVGFPGVVHGARIAWVANVHKGFCDCDAGALFSQASGCPVTLINDADAAGLAELRFGAGRGESNTVLVLTLGTGVGSALFHNGRLHPNTELGHIIKEGQSIECYVSAAARVRRGLDFEAWGRELSDYLIQLEKILYPDLFILGGGISREHDKFFHCLKPQARVVPAEFRNTAGIVGAALAAAGV</sequence>
<dbReference type="GO" id="GO:0016301">
    <property type="term" value="F:kinase activity"/>
    <property type="evidence" value="ECO:0007669"/>
    <property type="project" value="UniProtKB-KW"/>
</dbReference>
<dbReference type="CDD" id="cd24058">
    <property type="entry name" value="ASKHA_NBD_ROK_PPGK"/>
    <property type="match status" value="1"/>
</dbReference>
<dbReference type="OrthoDB" id="9795247at2"/>
<accession>A0A139SL62</accession>
<protein>
    <submittedName>
        <fullName evidence="1">Polyphosphate glucokinase</fullName>
    </submittedName>
</protein>
<dbReference type="Proteomes" id="UP000071392">
    <property type="component" value="Unassembled WGS sequence"/>
</dbReference>
<keyword evidence="1" id="KW-0418">Kinase</keyword>
<dbReference type="STRING" id="1548208.AXK12_05890"/>
<dbReference type="EMBL" id="LSZP01000044">
    <property type="protein sequence ID" value="KXU35230.1"/>
    <property type="molecule type" value="Genomic_DNA"/>
</dbReference>
<reference evidence="1 2" key="1">
    <citation type="submission" date="2016-02" db="EMBL/GenBank/DDBJ databases">
        <authorList>
            <person name="Wen L."/>
            <person name="He K."/>
            <person name="Yang H."/>
        </authorList>
    </citation>
    <scope>NUCLEOTIDE SEQUENCE [LARGE SCALE GENOMIC DNA]</scope>
    <source>
        <strain evidence="1 2">CV41</strain>
    </source>
</reference>
<dbReference type="Gene3D" id="3.30.420.40">
    <property type="match status" value="2"/>
</dbReference>
<name>A0A139SL62_9BACT</name>